<name>A0A7S0BM87_9RHOD</name>
<dbReference type="EMBL" id="HBEK01013543">
    <property type="protein sequence ID" value="CAD8397428.1"/>
    <property type="molecule type" value="Transcribed_RNA"/>
</dbReference>
<evidence type="ECO:0000313" key="1">
    <source>
        <dbReference type="EMBL" id="CAD8397428.1"/>
    </source>
</evidence>
<organism evidence="1">
    <name type="scientific">Rhodosorus marinus</name>
    <dbReference type="NCBI Taxonomy" id="101924"/>
    <lineage>
        <taxon>Eukaryota</taxon>
        <taxon>Rhodophyta</taxon>
        <taxon>Stylonematophyceae</taxon>
        <taxon>Stylonematales</taxon>
        <taxon>Stylonemataceae</taxon>
        <taxon>Rhodosorus</taxon>
    </lineage>
</organism>
<sequence length="185" mass="20795">MAFVFHGVGGVSGRTYQRRVCQRRVGVIQQVQEGPEDYIALGIAVCFKERVRGELEEVVVVEPLSSATLENISTMDVPTSYKKIMGMKLGEIPEQINDLPGSFIDGDRAVWGENFQERANAAARTFLRRPEAKLVDLGEISTKVQFSTERKRILNSTWEPNFEDNVKQDISIDVYNREADDLANA</sequence>
<gene>
    <name evidence="1" type="ORF">RMAR0315_LOCUS7417</name>
</gene>
<reference evidence="1" key="1">
    <citation type="submission" date="2021-01" db="EMBL/GenBank/DDBJ databases">
        <authorList>
            <person name="Corre E."/>
            <person name="Pelletier E."/>
            <person name="Niang G."/>
            <person name="Scheremetjew M."/>
            <person name="Finn R."/>
            <person name="Kale V."/>
            <person name="Holt S."/>
            <person name="Cochrane G."/>
            <person name="Meng A."/>
            <person name="Brown T."/>
            <person name="Cohen L."/>
        </authorList>
    </citation>
    <scope>NUCLEOTIDE SEQUENCE</scope>
    <source>
        <strain evidence="1">UTEX LB 2760</strain>
    </source>
</reference>
<dbReference type="AlphaFoldDB" id="A0A7S0BM87"/>
<proteinExistence type="predicted"/>
<protein>
    <submittedName>
        <fullName evidence="1">Uncharacterized protein</fullName>
    </submittedName>
</protein>
<accession>A0A7S0BM87</accession>